<sequence>MKKIIFLVITTFITSFTFGQNFEGKIIYNNTFKSKISNITDEQWSVVMGSKFEYFIKNGNYKTISNGTIFQWQLYINKENKIFNKFANSTKALWMDASNNEDEILKTEINKNVTTLLGHKCDELVLTCKSGVQKYYYNSSVLKADASLFTNHNYANWNQFLKTTKSLSLKSIIETDQFILESIVTEIIPTKFDSKTFEIPAGIETAKQ</sequence>
<dbReference type="Proteomes" id="UP000199702">
    <property type="component" value="Unassembled WGS sequence"/>
</dbReference>
<dbReference type="OrthoDB" id="1377129at2"/>
<dbReference type="EMBL" id="FNYA01000001">
    <property type="protein sequence ID" value="SEI47304.1"/>
    <property type="molecule type" value="Genomic_DNA"/>
</dbReference>
<name>A0A1H6R243_9FLAO</name>
<accession>A0A1H6R243</accession>
<gene>
    <name evidence="1" type="ORF">SAMN05660918_0781</name>
</gene>
<evidence type="ECO:0000313" key="1">
    <source>
        <dbReference type="EMBL" id="SEI47304.1"/>
    </source>
</evidence>
<evidence type="ECO:0000313" key="2">
    <source>
        <dbReference type="Proteomes" id="UP000199702"/>
    </source>
</evidence>
<dbReference type="AlphaFoldDB" id="A0A1H6R243"/>
<keyword evidence="2" id="KW-1185">Reference proteome</keyword>
<protein>
    <recommendedName>
        <fullName evidence="3">DUF4412 domain-containing protein</fullName>
    </recommendedName>
</protein>
<evidence type="ECO:0008006" key="3">
    <source>
        <dbReference type="Google" id="ProtNLM"/>
    </source>
</evidence>
<organism evidence="1 2">
    <name type="scientific">Flavobacterium terrigena</name>
    <dbReference type="NCBI Taxonomy" id="402734"/>
    <lineage>
        <taxon>Bacteria</taxon>
        <taxon>Pseudomonadati</taxon>
        <taxon>Bacteroidota</taxon>
        <taxon>Flavobacteriia</taxon>
        <taxon>Flavobacteriales</taxon>
        <taxon>Flavobacteriaceae</taxon>
        <taxon>Flavobacterium</taxon>
    </lineage>
</organism>
<reference evidence="2" key="1">
    <citation type="submission" date="2016-10" db="EMBL/GenBank/DDBJ databases">
        <authorList>
            <person name="Varghese N."/>
            <person name="Submissions S."/>
        </authorList>
    </citation>
    <scope>NUCLEOTIDE SEQUENCE [LARGE SCALE GENOMIC DNA]</scope>
    <source>
        <strain evidence="2">DSM 17934</strain>
    </source>
</reference>
<dbReference type="STRING" id="402734.SAMN05660918_0781"/>
<proteinExistence type="predicted"/>
<dbReference type="RefSeq" id="WP_091308244.1">
    <property type="nucleotide sequence ID" value="NZ_CBCSJU010000001.1"/>
</dbReference>